<comment type="similarity">
    <text evidence="6">Belongs to the peptidase M48 family.</text>
</comment>
<name>A0A1I4QXK2_9FLAO</name>
<keyword evidence="7" id="KW-0812">Transmembrane</keyword>
<keyword evidence="4 6" id="KW-0862">Zinc</keyword>
<feature type="domain" description="Peptidase M48" evidence="8">
    <location>
        <begin position="179"/>
        <end position="345"/>
    </location>
</feature>
<dbReference type="Gene3D" id="3.30.2010.10">
    <property type="entry name" value="Metalloproteases ('zincins'), catalytic domain"/>
    <property type="match status" value="1"/>
</dbReference>
<dbReference type="Proteomes" id="UP000182961">
    <property type="component" value="Unassembled WGS sequence"/>
</dbReference>
<evidence type="ECO:0000313" key="10">
    <source>
        <dbReference type="Proteomes" id="UP000182961"/>
    </source>
</evidence>
<evidence type="ECO:0000256" key="3">
    <source>
        <dbReference type="ARBA" id="ARBA00022801"/>
    </source>
</evidence>
<dbReference type="eggNOG" id="COG4783">
    <property type="taxonomic scope" value="Bacteria"/>
</dbReference>
<dbReference type="EMBL" id="FOUT01000001">
    <property type="protein sequence ID" value="SFM44778.1"/>
    <property type="molecule type" value="Genomic_DNA"/>
</dbReference>
<evidence type="ECO:0000256" key="5">
    <source>
        <dbReference type="ARBA" id="ARBA00023049"/>
    </source>
</evidence>
<evidence type="ECO:0000259" key="8">
    <source>
        <dbReference type="Pfam" id="PF01435"/>
    </source>
</evidence>
<evidence type="ECO:0000256" key="1">
    <source>
        <dbReference type="ARBA" id="ARBA00022670"/>
    </source>
</evidence>
<keyword evidence="3 6" id="KW-0378">Hydrolase</keyword>
<dbReference type="AlphaFoldDB" id="A0A1I4QXK2"/>
<accession>A0A1I4QXK2</accession>
<proteinExistence type="inferred from homology"/>
<keyword evidence="10" id="KW-1185">Reference proteome</keyword>
<protein>
    <submittedName>
        <fullName evidence="9">Peptidase family M48</fullName>
    </submittedName>
</protein>
<dbReference type="Pfam" id="PF01435">
    <property type="entry name" value="Peptidase_M48"/>
    <property type="match status" value="1"/>
</dbReference>
<evidence type="ECO:0000256" key="7">
    <source>
        <dbReference type="SAM" id="Phobius"/>
    </source>
</evidence>
<evidence type="ECO:0000313" key="9">
    <source>
        <dbReference type="EMBL" id="SFM44778.1"/>
    </source>
</evidence>
<dbReference type="GO" id="GO:0016020">
    <property type="term" value="C:membrane"/>
    <property type="evidence" value="ECO:0007669"/>
    <property type="project" value="TreeGrafter"/>
</dbReference>
<feature type="transmembrane region" description="Helical" evidence="7">
    <location>
        <begin position="119"/>
        <end position="141"/>
    </location>
</feature>
<dbReference type="InterPro" id="IPR051156">
    <property type="entry name" value="Mito/Outer_Membr_Metalloprot"/>
</dbReference>
<comment type="cofactor">
    <cofactor evidence="6">
        <name>Zn(2+)</name>
        <dbReference type="ChEBI" id="CHEBI:29105"/>
    </cofactor>
    <text evidence="6">Binds 1 zinc ion per subunit.</text>
</comment>
<dbReference type="PANTHER" id="PTHR22726">
    <property type="entry name" value="METALLOENDOPEPTIDASE OMA1"/>
    <property type="match status" value="1"/>
</dbReference>
<dbReference type="GO" id="GO:0004222">
    <property type="term" value="F:metalloendopeptidase activity"/>
    <property type="evidence" value="ECO:0007669"/>
    <property type="project" value="InterPro"/>
</dbReference>
<evidence type="ECO:0000256" key="6">
    <source>
        <dbReference type="RuleBase" id="RU003983"/>
    </source>
</evidence>
<keyword evidence="1 6" id="KW-0645">Protease</keyword>
<dbReference type="CDD" id="cd07332">
    <property type="entry name" value="M48C_Oma1_like"/>
    <property type="match status" value="1"/>
</dbReference>
<dbReference type="PANTHER" id="PTHR22726:SF1">
    <property type="entry name" value="METALLOENDOPEPTIDASE OMA1, MITOCHONDRIAL"/>
    <property type="match status" value="1"/>
</dbReference>
<keyword evidence="5 6" id="KW-0482">Metalloprotease</keyword>
<keyword evidence="2" id="KW-0479">Metal-binding</keyword>
<reference evidence="10" key="1">
    <citation type="submission" date="2016-10" db="EMBL/GenBank/DDBJ databases">
        <authorList>
            <person name="Varghese N."/>
            <person name="Submissions S."/>
        </authorList>
    </citation>
    <scope>NUCLEOTIDE SEQUENCE [LARGE SCALE GENOMIC DNA]</scope>
    <source>
        <strain evidence="10">DSM 4002</strain>
    </source>
</reference>
<dbReference type="GO" id="GO:0051603">
    <property type="term" value="P:proteolysis involved in protein catabolic process"/>
    <property type="evidence" value="ECO:0007669"/>
    <property type="project" value="TreeGrafter"/>
</dbReference>
<keyword evidence="7" id="KW-1133">Transmembrane helix</keyword>
<dbReference type="RefSeq" id="WP_024980494.1">
    <property type="nucleotide sequence ID" value="NZ_CBCRUM010000001.1"/>
</dbReference>
<dbReference type="GO" id="GO:0046872">
    <property type="term" value="F:metal ion binding"/>
    <property type="evidence" value="ECO:0007669"/>
    <property type="project" value="UniProtKB-KW"/>
</dbReference>
<sequence length="369" mass="42140">MSITSKGIFYDGRSAVPTTVELFFEAVKGHIIFQTELKNTEVVIDFSLTKSINTTTWLINTIQFENRGTTLLLQHGDDPIQLIKVTDQVLITAIHQYRKEKGLINWYQTLVQKPLKFHILLALFLITTIGLTYLYVLPWVAEKSVVLIPEDYDDTLGENFIDEQSIFGKPQIEKTKALNDFAACLQLNNRKKLKFKVIDSEIMNAYALPDGTIVVYTGILNEMKSYDELVALIGHETAHVNQRHAMKMLCRNLSGYLFISTILGDVNGVMAVIGDNVNTLQSLSFSRTFEREADEEGFRIVTQNQVNPKGMVTLFQRLQKEHGIEIPEFLSTHPITENRIESIKKQIASQKKQYTEHLKLKVLFEILQK</sequence>
<organism evidence="9 10">
    <name type="scientific">Flavobacterium succinicans</name>
    <dbReference type="NCBI Taxonomy" id="29536"/>
    <lineage>
        <taxon>Bacteria</taxon>
        <taxon>Pseudomonadati</taxon>
        <taxon>Bacteroidota</taxon>
        <taxon>Flavobacteriia</taxon>
        <taxon>Flavobacteriales</taxon>
        <taxon>Flavobacteriaceae</taxon>
        <taxon>Flavobacterium</taxon>
    </lineage>
</organism>
<gene>
    <name evidence="9" type="ORF">SAMN05444143_101103</name>
</gene>
<evidence type="ECO:0000256" key="4">
    <source>
        <dbReference type="ARBA" id="ARBA00022833"/>
    </source>
</evidence>
<keyword evidence="7" id="KW-0472">Membrane</keyword>
<evidence type="ECO:0000256" key="2">
    <source>
        <dbReference type="ARBA" id="ARBA00022723"/>
    </source>
</evidence>
<dbReference type="InterPro" id="IPR001915">
    <property type="entry name" value="Peptidase_M48"/>
</dbReference>